<reference evidence="4" key="1">
    <citation type="submission" date="2025-08" db="UniProtKB">
        <authorList>
            <consortium name="RefSeq"/>
        </authorList>
    </citation>
    <scope>IDENTIFICATION</scope>
    <source>
        <strain evidence="4">15112-1751.03</strain>
        <tissue evidence="4">Whole Adult</tissue>
    </source>
</reference>
<evidence type="ECO:0000256" key="2">
    <source>
        <dbReference type="SAM" id="SignalP"/>
    </source>
</evidence>
<evidence type="ECO:0000313" key="4">
    <source>
        <dbReference type="RefSeq" id="XP_034109373.1"/>
    </source>
</evidence>
<sequence length="186" mass="21132">MTRTRICSLLGCLGLILLVCTVAVAAEEKAYNVELNSFEKNPKINDDEKWVDWGDLRMKKVSKNKFTLTGTFEFKRNMGDEQKLSMQVFMYDDSTQEKGAMVMNVEKPFCQFVNEDEDTYPYLQKSSDLPEQGGCPFPKGTYTIDKYELETTFLPDDAPKGDYLIELNTLDKDMPVTGLLASVTLT</sequence>
<dbReference type="RefSeq" id="XP_034109373.1">
    <property type="nucleotide sequence ID" value="XM_034253482.2"/>
</dbReference>
<dbReference type="Proteomes" id="UP000515160">
    <property type="component" value="Chromosome X"/>
</dbReference>
<dbReference type="GeneID" id="117571367"/>
<dbReference type="Pfam" id="PF06477">
    <property type="entry name" value="DUF1091"/>
    <property type="match status" value="1"/>
</dbReference>
<name>A0A6P8XBB6_DROAB</name>
<dbReference type="InterPro" id="IPR010512">
    <property type="entry name" value="DUF1091"/>
</dbReference>
<dbReference type="PANTHER" id="PTHR21112">
    <property type="entry name" value="CHEMOSENSORY PROTEIN A 29A-RELATED"/>
    <property type="match status" value="1"/>
</dbReference>
<dbReference type="InterPro" id="IPR036846">
    <property type="entry name" value="GM2-AP_sf"/>
</dbReference>
<dbReference type="Gene3D" id="2.70.220.10">
    <property type="entry name" value="Ganglioside GM2 activator"/>
    <property type="match status" value="1"/>
</dbReference>
<keyword evidence="1 2" id="KW-0732">Signal</keyword>
<dbReference type="CTD" id="31672"/>
<feature type="signal peptide" evidence="2">
    <location>
        <begin position="1"/>
        <end position="26"/>
    </location>
</feature>
<dbReference type="OrthoDB" id="8179976at2759"/>
<feature type="chain" id="PRO_5028103611" evidence="2">
    <location>
        <begin position="27"/>
        <end position="186"/>
    </location>
</feature>
<gene>
    <name evidence="4" type="primary">LOC117571367</name>
</gene>
<evidence type="ECO:0000313" key="3">
    <source>
        <dbReference type="Proteomes" id="UP000515160"/>
    </source>
</evidence>
<dbReference type="SMART" id="SM00697">
    <property type="entry name" value="DM8"/>
    <property type="match status" value="1"/>
</dbReference>
<protein>
    <submittedName>
        <fullName evidence="4">Uncharacterized protein LOC117571367</fullName>
    </submittedName>
</protein>
<dbReference type="PANTHER" id="PTHR21112:SF13">
    <property type="entry name" value="CHEMOSENSORY PROTEIN A 7A"/>
    <property type="match status" value="1"/>
</dbReference>
<proteinExistence type="predicted"/>
<organism evidence="3 4">
    <name type="scientific">Drosophila albomicans</name>
    <name type="common">Fruit fly</name>
    <dbReference type="NCBI Taxonomy" id="7291"/>
    <lineage>
        <taxon>Eukaryota</taxon>
        <taxon>Metazoa</taxon>
        <taxon>Ecdysozoa</taxon>
        <taxon>Arthropoda</taxon>
        <taxon>Hexapoda</taxon>
        <taxon>Insecta</taxon>
        <taxon>Pterygota</taxon>
        <taxon>Neoptera</taxon>
        <taxon>Endopterygota</taxon>
        <taxon>Diptera</taxon>
        <taxon>Brachycera</taxon>
        <taxon>Muscomorpha</taxon>
        <taxon>Ephydroidea</taxon>
        <taxon>Drosophilidae</taxon>
        <taxon>Drosophila</taxon>
    </lineage>
</organism>
<accession>A0A6P8XBB6</accession>
<keyword evidence="3" id="KW-1185">Reference proteome</keyword>
<dbReference type="AlphaFoldDB" id="A0A6P8XBB6"/>
<evidence type="ECO:0000256" key="1">
    <source>
        <dbReference type="ARBA" id="ARBA00022729"/>
    </source>
</evidence>